<evidence type="ECO:0000313" key="2">
    <source>
        <dbReference type="Proteomes" id="UP000689195"/>
    </source>
</evidence>
<sequence length="77" mass="8961">MSDSDDSVTELQEESDKAEVIQYFSTNYAKVVSNFQQYYETRNHIKSRKATSMIYVKLATKQTSLLILPSCKTCYYK</sequence>
<organism evidence="1 2">
    <name type="scientific">Paramecium pentaurelia</name>
    <dbReference type="NCBI Taxonomy" id="43138"/>
    <lineage>
        <taxon>Eukaryota</taxon>
        <taxon>Sar</taxon>
        <taxon>Alveolata</taxon>
        <taxon>Ciliophora</taxon>
        <taxon>Intramacronucleata</taxon>
        <taxon>Oligohymenophorea</taxon>
        <taxon>Peniculida</taxon>
        <taxon>Parameciidae</taxon>
        <taxon>Paramecium</taxon>
    </lineage>
</organism>
<dbReference type="Proteomes" id="UP000689195">
    <property type="component" value="Unassembled WGS sequence"/>
</dbReference>
<evidence type="ECO:0000313" key="1">
    <source>
        <dbReference type="EMBL" id="CAD8203774.1"/>
    </source>
</evidence>
<name>A0A8S1XUY4_9CILI</name>
<proteinExistence type="predicted"/>
<keyword evidence="2" id="KW-1185">Reference proteome</keyword>
<comment type="caution">
    <text evidence="1">The sequence shown here is derived from an EMBL/GenBank/DDBJ whole genome shotgun (WGS) entry which is preliminary data.</text>
</comment>
<dbReference type="EMBL" id="CAJJDO010000135">
    <property type="protein sequence ID" value="CAD8203774.1"/>
    <property type="molecule type" value="Genomic_DNA"/>
</dbReference>
<accession>A0A8S1XUY4</accession>
<protein>
    <submittedName>
        <fullName evidence="1">Uncharacterized protein</fullName>
    </submittedName>
</protein>
<reference evidence="1" key="1">
    <citation type="submission" date="2021-01" db="EMBL/GenBank/DDBJ databases">
        <authorList>
            <consortium name="Genoscope - CEA"/>
            <person name="William W."/>
        </authorList>
    </citation>
    <scope>NUCLEOTIDE SEQUENCE</scope>
</reference>
<dbReference type="AlphaFoldDB" id="A0A8S1XUY4"/>
<gene>
    <name evidence="1" type="ORF">PPENT_87.1.T1350025</name>
</gene>